<feature type="compositionally biased region" description="Low complexity" evidence="1">
    <location>
        <begin position="19"/>
        <end position="28"/>
    </location>
</feature>
<sequence>MRRLSPRPRNSFPRPCTDASSLASKLGASSASAFLHRSLLPSLVRSSHSPSTPMSTSPSTPPSSSPSPPPVTPPRSTRLLVSLSAPPGAPSARPNRFLRTPDRQRVLSYVRPGMAASAQYQAALQESQAPAPHPPPPLGPLTLGPAIVLRPAQPQDTQCPFPPCCAECRSPFASMYDLGLHLCFTHRVWDMDEEEAGQAGVSQYAYRVALSLARRGSF</sequence>
<feature type="region of interest" description="Disordered" evidence="1">
    <location>
        <begin position="1"/>
        <end position="28"/>
    </location>
</feature>
<keyword evidence="3" id="KW-1185">Reference proteome</keyword>
<gene>
    <name evidence="2" type="ORF">EXIGLDRAFT_725960</name>
</gene>
<accession>A0A165DXT1</accession>
<reference evidence="2 3" key="1">
    <citation type="journal article" date="2016" name="Mol. Biol. Evol.">
        <title>Comparative Genomics of Early-Diverging Mushroom-Forming Fungi Provides Insights into the Origins of Lignocellulose Decay Capabilities.</title>
        <authorList>
            <person name="Nagy L.G."/>
            <person name="Riley R."/>
            <person name="Tritt A."/>
            <person name="Adam C."/>
            <person name="Daum C."/>
            <person name="Floudas D."/>
            <person name="Sun H."/>
            <person name="Yadav J.S."/>
            <person name="Pangilinan J."/>
            <person name="Larsson K.H."/>
            <person name="Matsuura K."/>
            <person name="Barry K."/>
            <person name="Labutti K."/>
            <person name="Kuo R."/>
            <person name="Ohm R.A."/>
            <person name="Bhattacharya S.S."/>
            <person name="Shirouzu T."/>
            <person name="Yoshinaga Y."/>
            <person name="Martin F.M."/>
            <person name="Grigoriev I.V."/>
            <person name="Hibbett D.S."/>
        </authorList>
    </citation>
    <scope>NUCLEOTIDE SEQUENCE [LARGE SCALE GENOMIC DNA]</scope>
    <source>
        <strain evidence="2 3">HHB12029</strain>
    </source>
</reference>
<evidence type="ECO:0000313" key="3">
    <source>
        <dbReference type="Proteomes" id="UP000077266"/>
    </source>
</evidence>
<evidence type="ECO:0000256" key="1">
    <source>
        <dbReference type="SAM" id="MobiDB-lite"/>
    </source>
</evidence>
<organism evidence="2 3">
    <name type="scientific">Exidia glandulosa HHB12029</name>
    <dbReference type="NCBI Taxonomy" id="1314781"/>
    <lineage>
        <taxon>Eukaryota</taxon>
        <taxon>Fungi</taxon>
        <taxon>Dikarya</taxon>
        <taxon>Basidiomycota</taxon>
        <taxon>Agaricomycotina</taxon>
        <taxon>Agaricomycetes</taxon>
        <taxon>Auriculariales</taxon>
        <taxon>Exidiaceae</taxon>
        <taxon>Exidia</taxon>
    </lineage>
</organism>
<name>A0A165DXT1_EXIGL</name>
<dbReference type="AlphaFoldDB" id="A0A165DXT1"/>
<evidence type="ECO:0000313" key="2">
    <source>
        <dbReference type="EMBL" id="KZV85613.1"/>
    </source>
</evidence>
<proteinExistence type="predicted"/>
<feature type="compositionally biased region" description="Pro residues" evidence="1">
    <location>
        <begin position="59"/>
        <end position="73"/>
    </location>
</feature>
<dbReference type="InParanoid" id="A0A165DXT1"/>
<dbReference type="EMBL" id="KV426182">
    <property type="protein sequence ID" value="KZV85613.1"/>
    <property type="molecule type" value="Genomic_DNA"/>
</dbReference>
<feature type="region of interest" description="Disordered" evidence="1">
    <location>
        <begin position="120"/>
        <end position="139"/>
    </location>
</feature>
<feature type="region of interest" description="Disordered" evidence="1">
    <location>
        <begin position="44"/>
        <end position="102"/>
    </location>
</feature>
<dbReference type="Proteomes" id="UP000077266">
    <property type="component" value="Unassembled WGS sequence"/>
</dbReference>
<protein>
    <submittedName>
        <fullName evidence="2">Uncharacterized protein</fullName>
    </submittedName>
</protein>
<feature type="compositionally biased region" description="Low complexity" evidence="1">
    <location>
        <begin position="46"/>
        <end position="58"/>
    </location>
</feature>